<feature type="transmembrane region" description="Helical" evidence="10">
    <location>
        <begin position="175"/>
        <end position="194"/>
    </location>
</feature>
<feature type="transmembrane region" description="Helical" evidence="10">
    <location>
        <begin position="389"/>
        <end position="409"/>
    </location>
</feature>
<feature type="transmembrane region" description="Helical" evidence="10">
    <location>
        <begin position="303"/>
        <end position="319"/>
    </location>
</feature>
<gene>
    <name evidence="12" type="ORF">GCM10023322_42790</name>
</gene>
<sequence>MAPVAGSGARAVRRAMFPLGLLFFATGIAVALVSPFLSLFLSTAVRAGPVRVIVFLFVAPLSGVLAATLIGRLSDRRPVRRALLIGAAVAGVLGAGFTAFVRDYWVLLGLAVTMTAAAGSLFPQSFAYARQVLSAAGSGRAAMGISSLRTVFSFAWVTGPPLAAALLSWGGFDYLYGTAAVMYALAALVALTALREVAAPVPAAPVPAVPGPAVPGPEQPSAAAQPATGPPPASRWTLLPSAAAFTMLQCPLTLAVQALPLFIERDLGGRATDAGPILGLCAALEIPLMLGFGVLAARIGVRALLLAGAGCGVAYYTLATAAPAIWVLAVGQVVDAAFIAAVSGLGISYMQDMLPDSPGRATTLFTNSFPVGAMLAGPLFGLAERFGLRLAYGMSAALCACGLLALLAVRPPGRPSGDPAAGPSPAAGSAPVGERAGRYGERPPLLPDR</sequence>
<dbReference type="InterPro" id="IPR011701">
    <property type="entry name" value="MFS"/>
</dbReference>
<dbReference type="CDD" id="cd17471">
    <property type="entry name" value="MFS_Set"/>
    <property type="match status" value="1"/>
</dbReference>
<dbReference type="Gene3D" id="1.20.1250.20">
    <property type="entry name" value="MFS general substrate transporter like domains"/>
    <property type="match status" value="2"/>
</dbReference>
<evidence type="ECO:0000256" key="4">
    <source>
        <dbReference type="ARBA" id="ARBA00022475"/>
    </source>
</evidence>
<proteinExistence type="inferred from homology"/>
<dbReference type="PANTHER" id="PTHR23535:SF2">
    <property type="entry name" value="SUGAR EFFLUX TRANSPORTER A-RELATED"/>
    <property type="match status" value="1"/>
</dbReference>
<feature type="region of interest" description="Disordered" evidence="9">
    <location>
        <begin position="212"/>
        <end position="233"/>
    </location>
</feature>
<comment type="subcellular location">
    <subcellularLocation>
        <location evidence="1">Cell membrane</location>
        <topology evidence="1">Multi-pass membrane protein</topology>
    </subcellularLocation>
</comment>
<dbReference type="SUPFAM" id="SSF103473">
    <property type="entry name" value="MFS general substrate transporter"/>
    <property type="match status" value="1"/>
</dbReference>
<feature type="domain" description="Major facilitator superfamily (MFS) profile" evidence="11">
    <location>
        <begin position="15"/>
        <end position="414"/>
    </location>
</feature>
<dbReference type="InterPro" id="IPR036259">
    <property type="entry name" value="MFS_trans_sf"/>
</dbReference>
<dbReference type="PROSITE" id="PS50850">
    <property type="entry name" value="MFS"/>
    <property type="match status" value="1"/>
</dbReference>
<keyword evidence="8 10" id="KW-0472">Membrane</keyword>
<keyword evidence="6 10" id="KW-0812">Transmembrane</keyword>
<comment type="similarity">
    <text evidence="2">Belongs to the major facilitator superfamily. Set transporter family.</text>
</comment>
<keyword evidence="13" id="KW-1185">Reference proteome</keyword>
<dbReference type="InterPro" id="IPR020846">
    <property type="entry name" value="MFS_dom"/>
</dbReference>
<evidence type="ECO:0000256" key="7">
    <source>
        <dbReference type="ARBA" id="ARBA00022989"/>
    </source>
</evidence>
<evidence type="ECO:0000256" key="2">
    <source>
        <dbReference type="ARBA" id="ARBA00006523"/>
    </source>
</evidence>
<evidence type="ECO:0000259" key="11">
    <source>
        <dbReference type="PROSITE" id="PS50850"/>
    </source>
</evidence>
<dbReference type="EMBL" id="BAABJQ010000012">
    <property type="protein sequence ID" value="GAA5189608.1"/>
    <property type="molecule type" value="Genomic_DNA"/>
</dbReference>
<feature type="transmembrane region" description="Helical" evidence="10">
    <location>
        <begin position="21"/>
        <end position="44"/>
    </location>
</feature>
<evidence type="ECO:0000256" key="3">
    <source>
        <dbReference type="ARBA" id="ARBA00022448"/>
    </source>
</evidence>
<feature type="transmembrane region" description="Helical" evidence="10">
    <location>
        <begin position="107"/>
        <end position="129"/>
    </location>
</feature>
<evidence type="ECO:0000256" key="6">
    <source>
        <dbReference type="ARBA" id="ARBA00022692"/>
    </source>
</evidence>
<name>A0ABP9S179_9ACTN</name>
<dbReference type="RefSeq" id="WP_345632085.1">
    <property type="nucleotide sequence ID" value="NZ_BAABJQ010000012.1"/>
</dbReference>
<evidence type="ECO:0000256" key="1">
    <source>
        <dbReference type="ARBA" id="ARBA00004651"/>
    </source>
</evidence>
<feature type="compositionally biased region" description="Basic and acidic residues" evidence="9">
    <location>
        <begin position="435"/>
        <end position="449"/>
    </location>
</feature>
<dbReference type="Proteomes" id="UP001501570">
    <property type="component" value="Unassembled WGS sequence"/>
</dbReference>
<reference evidence="13" key="1">
    <citation type="journal article" date="2019" name="Int. J. Syst. Evol. Microbiol.">
        <title>The Global Catalogue of Microorganisms (GCM) 10K type strain sequencing project: providing services to taxonomists for standard genome sequencing and annotation.</title>
        <authorList>
            <consortium name="The Broad Institute Genomics Platform"/>
            <consortium name="The Broad Institute Genome Sequencing Center for Infectious Disease"/>
            <person name="Wu L."/>
            <person name="Ma J."/>
        </authorList>
    </citation>
    <scope>NUCLEOTIDE SEQUENCE [LARGE SCALE GENOMIC DNA]</scope>
    <source>
        <strain evidence="13">JCM 18304</strain>
    </source>
</reference>
<evidence type="ECO:0000256" key="9">
    <source>
        <dbReference type="SAM" id="MobiDB-lite"/>
    </source>
</evidence>
<accession>A0ABP9S179</accession>
<dbReference type="Pfam" id="PF07690">
    <property type="entry name" value="MFS_1"/>
    <property type="match status" value="1"/>
</dbReference>
<keyword evidence="3" id="KW-0813">Transport</keyword>
<feature type="transmembrane region" description="Helical" evidence="10">
    <location>
        <begin position="150"/>
        <end position="169"/>
    </location>
</feature>
<keyword evidence="7 10" id="KW-1133">Transmembrane helix</keyword>
<organism evidence="12 13">
    <name type="scientific">Rugosimonospora acidiphila</name>
    <dbReference type="NCBI Taxonomy" id="556531"/>
    <lineage>
        <taxon>Bacteria</taxon>
        <taxon>Bacillati</taxon>
        <taxon>Actinomycetota</taxon>
        <taxon>Actinomycetes</taxon>
        <taxon>Micromonosporales</taxon>
        <taxon>Micromonosporaceae</taxon>
        <taxon>Rugosimonospora</taxon>
    </lineage>
</organism>
<feature type="transmembrane region" description="Helical" evidence="10">
    <location>
        <begin position="50"/>
        <end position="70"/>
    </location>
</feature>
<keyword evidence="5" id="KW-0762">Sugar transport</keyword>
<feature type="region of interest" description="Disordered" evidence="9">
    <location>
        <begin position="414"/>
        <end position="449"/>
    </location>
</feature>
<evidence type="ECO:0000256" key="5">
    <source>
        <dbReference type="ARBA" id="ARBA00022597"/>
    </source>
</evidence>
<evidence type="ECO:0000313" key="13">
    <source>
        <dbReference type="Proteomes" id="UP001501570"/>
    </source>
</evidence>
<comment type="caution">
    <text evidence="12">The sequence shown here is derived from an EMBL/GenBank/DDBJ whole genome shotgun (WGS) entry which is preliminary data.</text>
</comment>
<feature type="transmembrane region" description="Helical" evidence="10">
    <location>
        <begin position="275"/>
        <end position="296"/>
    </location>
</feature>
<feature type="transmembrane region" description="Helical" evidence="10">
    <location>
        <begin position="242"/>
        <end position="263"/>
    </location>
</feature>
<keyword evidence="4" id="KW-1003">Cell membrane</keyword>
<dbReference type="PANTHER" id="PTHR23535">
    <property type="entry name" value="SUGAR EFFLUX TRANSPORTER A-RELATED"/>
    <property type="match status" value="1"/>
</dbReference>
<feature type="transmembrane region" description="Helical" evidence="10">
    <location>
        <begin position="82"/>
        <end position="101"/>
    </location>
</feature>
<evidence type="ECO:0000313" key="12">
    <source>
        <dbReference type="EMBL" id="GAA5189608.1"/>
    </source>
</evidence>
<evidence type="ECO:0000256" key="8">
    <source>
        <dbReference type="ARBA" id="ARBA00023136"/>
    </source>
</evidence>
<feature type="compositionally biased region" description="Low complexity" evidence="9">
    <location>
        <begin position="415"/>
        <end position="433"/>
    </location>
</feature>
<evidence type="ECO:0000256" key="10">
    <source>
        <dbReference type="SAM" id="Phobius"/>
    </source>
</evidence>
<protein>
    <submittedName>
        <fullName evidence="12">Sugar efflux transporter</fullName>
    </submittedName>
</protein>
<feature type="transmembrane region" description="Helical" evidence="10">
    <location>
        <begin position="361"/>
        <end position="383"/>
    </location>
</feature>